<protein>
    <submittedName>
        <fullName evidence="1">Nucleotidyltransferase family protein</fullName>
    </submittedName>
</protein>
<accession>A0AB39TCQ7</accession>
<dbReference type="InterPro" id="IPR039498">
    <property type="entry name" value="NTP_transf_5"/>
</dbReference>
<dbReference type="Gene3D" id="3.30.460.40">
    <property type="match status" value="1"/>
</dbReference>
<dbReference type="RefSeq" id="WP_369148955.1">
    <property type="nucleotide sequence ID" value="NZ_CP163444.1"/>
</dbReference>
<name>A0AB39TCQ7_9ACTN</name>
<dbReference type="AlphaFoldDB" id="A0AB39TCQ7"/>
<proteinExistence type="predicted"/>
<gene>
    <name evidence="1" type="ORF">AB5J54_40165</name>
</gene>
<sequence length="358" mass="40151">MPDNLSGPLLELADSVITGKPRPGLPPQWDADDWNEFPGVVLRGELDPLVGHWFSEESLRPPRWARHAFRASLHYHRQRNTAMVAEARRVQEAAAAAGVPLVFRKGAAVCTDYPDLGLRPFTDLDVLIRKEDAPAVAEALAGIGYQQASNVPGKQLDRQTRLFYALATTAIPPFFRTSDDPFLPFLSVDCATTIHLPRSEYGFDFDDTYRTARVHEETGLTVAGGLHLAIDLCANLFITNTTVHYLRQERHHRLTPFLDLHLTLHRNTGLLEELVDHALRHRNVEPVAFSLGNLHRLFPSDELNRAYERLAPHSADSRLLDRYAQMEVAPGLVWDKDLRARMFSTATPPELPEAAVAL</sequence>
<reference evidence="1" key="1">
    <citation type="submission" date="2024-07" db="EMBL/GenBank/DDBJ databases">
        <authorList>
            <person name="Yu S.T."/>
        </authorList>
    </citation>
    <scope>NUCLEOTIDE SEQUENCE</scope>
    <source>
        <strain evidence="1">R44</strain>
    </source>
</reference>
<dbReference type="EMBL" id="CP163444">
    <property type="protein sequence ID" value="XDQ76358.1"/>
    <property type="molecule type" value="Genomic_DNA"/>
</dbReference>
<dbReference type="Pfam" id="PF14907">
    <property type="entry name" value="NTP_transf_5"/>
    <property type="match status" value="1"/>
</dbReference>
<organism evidence="1">
    <name type="scientific">Streptomyces sp. R44</name>
    <dbReference type="NCBI Taxonomy" id="3238633"/>
    <lineage>
        <taxon>Bacteria</taxon>
        <taxon>Bacillati</taxon>
        <taxon>Actinomycetota</taxon>
        <taxon>Actinomycetes</taxon>
        <taxon>Kitasatosporales</taxon>
        <taxon>Streptomycetaceae</taxon>
        <taxon>Streptomyces</taxon>
    </lineage>
</organism>
<evidence type="ECO:0000313" key="1">
    <source>
        <dbReference type="EMBL" id="XDQ76358.1"/>
    </source>
</evidence>